<dbReference type="AlphaFoldDB" id="A0A3L9Y470"/>
<dbReference type="Gene3D" id="3.10.450.710">
    <property type="entry name" value="Tgt2/MlaC"/>
    <property type="match status" value="1"/>
</dbReference>
<keyword evidence="3" id="KW-1185">Reference proteome</keyword>
<dbReference type="InterPro" id="IPR006311">
    <property type="entry name" value="TAT_signal"/>
</dbReference>
<organism evidence="2 3">
    <name type="scientific">Rhodophyticola porphyridii</name>
    <dbReference type="NCBI Taxonomy" id="1852017"/>
    <lineage>
        <taxon>Bacteria</taxon>
        <taxon>Pseudomonadati</taxon>
        <taxon>Pseudomonadota</taxon>
        <taxon>Alphaproteobacteria</taxon>
        <taxon>Rhodobacterales</taxon>
        <taxon>Roseobacteraceae</taxon>
        <taxon>Rhodophyticola</taxon>
    </lineage>
</organism>
<evidence type="ECO:0000256" key="1">
    <source>
        <dbReference type="SAM" id="SignalP"/>
    </source>
</evidence>
<gene>
    <name evidence="2" type="ORF">D9R08_01055</name>
</gene>
<evidence type="ECO:0000313" key="2">
    <source>
        <dbReference type="EMBL" id="RMA43559.1"/>
    </source>
</evidence>
<sequence length="208" mass="23264">MQNNATLPSGLTRRRFAALTAGAGLAALVMPRPAMALNTAEARGLIDRVVAELLQIINSGQSEAAMIREFERFFARHADVPIIAQSVLGPPARSASRAQMRAFTEAFQGYMARKYGRRFREFIGGRIEVVDGRQVNQYFEIISTVRIRNERPFELRWLVSDRSGQDRFFNLVIEGVNLLITERSEIGGMLDRRGGDIDALISHLRTVG</sequence>
<dbReference type="InterPro" id="IPR008869">
    <property type="entry name" value="MlaC/ttg2D"/>
</dbReference>
<feature type="signal peptide" evidence="1">
    <location>
        <begin position="1"/>
        <end position="36"/>
    </location>
</feature>
<dbReference type="PANTHER" id="PTHR36573:SF1">
    <property type="entry name" value="INTERMEMBRANE PHOSPHOLIPID TRANSPORT SYSTEM BINDING PROTEIN MLAC"/>
    <property type="match status" value="1"/>
</dbReference>
<feature type="chain" id="PRO_5018303569" evidence="1">
    <location>
        <begin position="37"/>
        <end position="208"/>
    </location>
</feature>
<accession>A0A3L9Y470</accession>
<protein>
    <submittedName>
        <fullName evidence="2">ABC transporter substrate-binding protein</fullName>
    </submittedName>
</protein>
<dbReference type="Proteomes" id="UP000281343">
    <property type="component" value="Unassembled WGS sequence"/>
</dbReference>
<dbReference type="Pfam" id="PF05494">
    <property type="entry name" value="MlaC"/>
    <property type="match status" value="1"/>
</dbReference>
<proteinExistence type="predicted"/>
<dbReference type="PANTHER" id="PTHR36573">
    <property type="entry name" value="INTERMEMBRANE PHOSPHOLIPID TRANSPORT SYSTEM BINDING PROTEIN MLAC"/>
    <property type="match status" value="1"/>
</dbReference>
<name>A0A3L9Y470_9RHOB</name>
<dbReference type="OrthoDB" id="7839352at2"/>
<dbReference type="EMBL" id="RCNT01000001">
    <property type="protein sequence ID" value="RMA43559.1"/>
    <property type="molecule type" value="Genomic_DNA"/>
</dbReference>
<keyword evidence="1" id="KW-0732">Signal</keyword>
<dbReference type="RefSeq" id="WP_121896152.1">
    <property type="nucleotide sequence ID" value="NZ_RCNT01000001.1"/>
</dbReference>
<comment type="caution">
    <text evidence="2">The sequence shown here is derived from an EMBL/GenBank/DDBJ whole genome shotgun (WGS) entry which is preliminary data.</text>
</comment>
<dbReference type="InterPro" id="IPR042245">
    <property type="entry name" value="Tgt2/MlaC_sf"/>
</dbReference>
<evidence type="ECO:0000313" key="3">
    <source>
        <dbReference type="Proteomes" id="UP000281343"/>
    </source>
</evidence>
<dbReference type="PROSITE" id="PS51318">
    <property type="entry name" value="TAT"/>
    <property type="match status" value="1"/>
</dbReference>
<reference evidence="2 3" key="1">
    <citation type="submission" date="2018-10" db="EMBL/GenBank/DDBJ databases">
        <authorList>
            <person name="Jung H.S."/>
            <person name="Jeon C.O."/>
        </authorList>
    </citation>
    <scope>NUCLEOTIDE SEQUENCE [LARGE SCALE GENOMIC DNA]</scope>
    <source>
        <strain evidence="2 3">MA-7-27</strain>
    </source>
</reference>